<evidence type="ECO:0000256" key="2">
    <source>
        <dbReference type="ARBA" id="ARBA00023242"/>
    </source>
</evidence>
<proteinExistence type="predicted"/>
<gene>
    <name evidence="4" type="ORF">QBC46DRAFT_396259</name>
</gene>
<sequence length="673" mass="73830">MEANDGNKRPACDNCKNRKTKCNRGSPCSSCVAAELDCRVTRRAPEKRQRVLISSRYDEAMENVNRSLQEVSHTLQKLVRLSEKPRASSADYTTTFASGSHPSTISGLSEGYRGDSSFKAHVQHVTDALRDAASDLESSVAGPTLSTTLSAVQTSQDATDSEEAVCSLGTTPLSSFNVQHRELAGLKSLPPLDQVLKLLRLAQTEKQRFFMDVPVIDETEFGELCQKVYFAISDYSIWTWTIVNTGLYYLFLDLAEHNYAQVGVACSHVQANTRMLAANIEDVIQSLRLCQDPSVEACQALDLLTTYCNKSGRSTIAWSLIAAASRMCIDLGLHHLPEDLHGPDITKKRRVFWHIFIFDQGMAFTLGRTPSIHYYDVATERPSLKDLPGAPEHLYAGFLEFAFIVSEMHIQLFSAVAQRASQQTRVENAKAIASRLVQINIDSKKSLRDDPPANDMFVPASLLLDIIMHCLMTIAYRIVPCNEPSPNPLKCNESCVEAARQALSTIVRANEMFGQRYPGGWTMLLNLLFSLVPFASFVVLAGNTVASASAEDLALLSATVSAIEPIASNSVSGKKLLDVCESFHQIASLSVTRQSTIPGGPLHPTAGAPLMSDHRFEANIATQLPVGNQIVPSHGYNMAAHDWDALMSEFDLEIDAGAMASFVEPYMPFDPTL</sequence>
<keyword evidence="2" id="KW-0539">Nucleus</keyword>
<evidence type="ECO:0000313" key="4">
    <source>
        <dbReference type="EMBL" id="KAK3935944.1"/>
    </source>
</evidence>
<comment type="caution">
    <text evidence="4">The sequence shown here is derived from an EMBL/GenBank/DDBJ whole genome shotgun (WGS) entry which is preliminary data.</text>
</comment>
<dbReference type="SUPFAM" id="SSF57701">
    <property type="entry name" value="Zn2/Cys6 DNA-binding domain"/>
    <property type="match status" value="1"/>
</dbReference>
<dbReference type="CDD" id="cd00067">
    <property type="entry name" value="GAL4"/>
    <property type="match status" value="1"/>
</dbReference>
<evidence type="ECO:0000256" key="1">
    <source>
        <dbReference type="ARBA" id="ARBA00022723"/>
    </source>
</evidence>
<dbReference type="SMART" id="SM00906">
    <property type="entry name" value="Fungal_trans"/>
    <property type="match status" value="1"/>
</dbReference>
<reference evidence="5" key="1">
    <citation type="journal article" date="2023" name="Mol. Phylogenet. Evol.">
        <title>Genome-scale phylogeny and comparative genomics of the fungal order Sordariales.</title>
        <authorList>
            <person name="Hensen N."/>
            <person name="Bonometti L."/>
            <person name="Westerberg I."/>
            <person name="Brannstrom I.O."/>
            <person name="Guillou S."/>
            <person name="Cros-Aarteil S."/>
            <person name="Calhoun S."/>
            <person name="Haridas S."/>
            <person name="Kuo A."/>
            <person name="Mondo S."/>
            <person name="Pangilinan J."/>
            <person name="Riley R."/>
            <person name="LaButti K."/>
            <person name="Andreopoulos B."/>
            <person name="Lipzen A."/>
            <person name="Chen C."/>
            <person name="Yan M."/>
            <person name="Daum C."/>
            <person name="Ng V."/>
            <person name="Clum A."/>
            <person name="Steindorff A."/>
            <person name="Ohm R.A."/>
            <person name="Martin F."/>
            <person name="Silar P."/>
            <person name="Natvig D.O."/>
            <person name="Lalanne C."/>
            <person name="Gautier V."/>
            <person name="Ament-Velasquez S.L."/>
            <person name="Kruys A."/>
            <person name="Hutchinson M.I."/>
            <person name="Powell A.J."/>
            <person name="Barry K."/>
            <person name="Miller A.N."/>
            <person name="Grigoriev I.V."/>
            <person name="Debuchy R."/>
            <person name="Gladieux P."/>
            <person name="Hiltunen Thoren M."/>
            <person name="Johannesson H."/>
        </authorList>
    </citation>
    <scope>NUCLEOTIDE SEQUENCE [LARGE SCALE GENOMIC DNA]</scope>
    <source>
        <strain evidence="5">CBS 340.73</strain>
    </source>
</reference>
<dbReference type="PANTHER" id="PTHR46910:SF5">
    <property type="entry name" value="ZN(II)2CYS6 TRANSCRIPTION FACTOR (EUROFUNG)"/>
    <property type="match status" value="1"/>
</dbReference>
<protein>
    <recommendedName>
        <fullName evidence="3">Zn(2)-C6 fungal-type domain-containing protein</fullName>
    </recommendedName>
</protein>
<evidence type="ECO:0000259" key="3">
    <source>
        <dbReference type="PROSITE" id="PS50048"/>
    </source>
</evidence>
<dbReference type="GO" id="GO:0008270">
    <property type="term" value="F:zinc ion binding"/>
    <property type="evidence" value="ECO:0007669"/>
    <property type="project" value="InterPro"/>
</dbReference>
<accession>A0AAN6S0H6</accession>
<dbReference type="PROSITE" id="PS00463">
    <property type="entry name" value="ZN2_CY6_FUNGAL_1"/>
    <property type="match status" value="1"/>
</dbReference>
<dbReference type="Pfam" id="PF00172">
    <property type="entry name" value="Zn_clus"/>
    <property type="match status" value="1"/>
</dbReference>
<dbReference type="CDD" id="cd12148">
    <property type="entry name" value="fungal_TF_MHR"/>
    <property type="match status" value="1"/>
</dbReference>
<keyword evidence="5" id="KW-1185">Reference proteome</keyword>
<dbReference type="SMART" id="SM00066">
    <property type="entry name" value="GAL4"/>
    <property type="match status" value="1"/>
</dbReference>
<dbReference type="Gene3D" id="4.10.240.10">
    <property type="entry name" value="Zn(2)-C6 fungal-type DNA-binding domain"/>
    <property type="match status" value="1"/>
</dbReference>
<organism evidence="4 5">
    <name type="scientific">Diplogelasinospora grovesii</name>
    <dbReference type="NCBI Taxonomy" id="303347"/>
    <lineage>
        <taxon>Eukaryota</taxon>
        <taxon>Fungi</taxon>
        <taxon>Dikarya</taxon>
        <taxon>Ascomycota</taxon>
        <taxon>Pezizomycotina</taxon>
        <taxon>Sordariomycetes</taxon>
        <taxon>Sordariomycetidae</taxon>
        <taxon>Sordariales</taxon>
        <taxon>Diplogelasinosporaceae</taxon>
        <taxon>Diplogelasinospora</taxon>
    </lineage>
</organism>
<dbReference type="PANTHER" id="PTHR46910">
    <property type="entry name" value="TRANSCRIPTION FACTOR PDR1"/>
    <property type="match status" value="1"/>
</dbReference>
<dbReference type="AlphaFoldDB" id="A0AAN6S0H6"/>
<dbReference type="InterPro" id="IPR001138">
    <property type="entry name" value="Zn2Cys6_DnaBD"/>
</dbReference>
<dbReference type="InterPro" id="IPR036864">
    <property type="entry name" value="Zn2-C6_fun-type_DNA-bd_sf"/>
</dbReference>
<dbReference type="PROSITE" id="PS50048">
    <property type="entry name" value="ZN2_CY6_FUNGAL_2"/>
    <property type="match status" value="1"/>
</dbReference>
<evidence type="ECO:0000313" key="5">
    <source>
        <dbReference type="Proteomes" id="UP001303473"/>
    </source>
</evidence>
<dbReference type="InterPro" id="IPR050987">
    <property type="entry name" value="AtrR-like"/>
</dbReference>
<dbReference type="InterPro" id="IPR007219">
    <property type="entry name" value="XnlR_reg_dom"/>
</dbReference>
<dbReference type="EMBL" id="MU853900">
    <property type="protein sequence ID" value="KAK3935944.1"/>
    <property type="molecule type" value="Genomic_DNA"/>
</dbReference>
<dbReference type="Proteomes" id="UP001303473">
    <property type="component" value="Unassembled WGS sequence"/>
</dbReference>
<dbReference type="Pfam" id="PF04082">
    <property type="entry name" value="Fungal_trans"/>
    <property type="match status" value="1"/>
</dbReference>
<name>A0AAN6S0H6_9PEZI</name>
<dbReference type="GO" id="GO:0003677">
    <property type="term" value="F:DNA binding"/>
    <property type="evidence" value="ECO:0007669"/>
    <property type="project" value="InterPro"/>
</dbReference>
<dbReference type="GO" id="GO:0006351">
    <property type="term" value="P:DNA-templated transcription"/>
    <property type="evidence" value="ECO:0007669"/>
    <property type="project" value="InterPro"/>
</dbReference>
<feature type="domain" description="Zn(2)-C6 fungal-type" evidence="3">
    <location>
        <begin position="11"/>
        <end position="40"/>
    </location>
</feature>
<dbReference type="GO" id="GO:0000981">
    <property type="term" value="F:DNA-binding transcription factor activity, RNA polymerase II-specific"/>
    <property type="evidence" value="ECO:0007669"/>
    <property type="project" value="InterPro"/>
</dbReference>
<keyword evidence="1" id="KW-0479">Metal-binding</keyword>